<organism evidence="2 3">
    <name type="scientific">Phlyctema vagabunda</name>
    <dbReference type="NCBI Taxonomy" id="108571"/>
    <lineage>
        <taxon>Eukaryota</taxon>
        <taxon>Fungi</taxon>
        <taxon>Dikarya</taxon>
        <taxon>Ascomycota</taxon>
        <taxon>Pezizomycotina</taxon>
        <taxon>Leotiomycetes</taxon>
        <taxon>Helotiales</taxon>
        <taxon>Dermateaceae</taxon>
        <taxon>Phlyctema</taxon>
    </lineage>
</organism>
<evidence type="ECO:0000256" key="1">
    <source>
        <dbReference type="SAM" id="MobiDB-lite"/>
    </source>
</evidence>
<dbReference type="EMBL" id="JBFCZG010000008">
    <property type="protein sequence ID" value="KAL3419458.1"/>
    <property type="molecule type" value="Genomic_DNA"/>
</dbReference>
<feature type="compositionally biased region" description="Pro residues" evidence="1">
    <location>
        <begin position="1"/>
        <end position="10"/>
    </location>
</feature>
<sequence>MHRPAPAPAPKRPDHDLSHDLATREGCESKEGHDPTTRPPADHFCDRRSSAQRTALC</sequence>
<comment type="caution">
    <text evidence="2">The sequence shown here is derived from an EMBL/GenBank/DDBJ whole genome shotgun (WGS) entry which is preliminary data.</text>
</comment>
<protein>
    <submittedName>
        <fullName evidence="2">Uncharacterized protein</fullName>
    </submittedName>
</protein>
<keyword evidence="3" id="KW-1185">Reference proteome</keyword>
<feature type="region of interest" description="Disordered" evidence="1">
    <location>
        <begin position="1"/>
        <end position="57"/>
    </location>
</feature>
<proteinExistence type="predicted"/>
<feature type="compositionally biased region" description="Basic and acidic residues" evidence="1">
    <location>
        <begin position="11"/>
        <end position="49"/>
    </location>
</feature>
<evidence type="ECO:0000313" key="3">
    <source>
        <dbReference type="Proteomes" id="UP001629113"/>
    </source>
</evidence>
<dbReference type="Proteomes" id="UP001629113">
    <property type="component" value="Unassembled WGS sequence"/>
</dbReference>
<reference evidence="2 3" key="1">
    <citation type="submission" date="2024-06" db="EMBL/GenBank/DDBJ databases">
        <title>Complete genome of Phlyctema vagabunda strain 19-DSS-EL-015.</title>
        <authorList>
            <person name="Fiorenzani C."/>
        </authorList>
    </citation>
    <scope>NUCLEOTIDE SEQUENCE [LARGE SCALE GENOMIC DNA]</scope>
    <source>
        <strain evidence="2 3">19-DSS-EL-015</strain>
    </source>
</reference>
<accession>A0ABR4P821</accession>
<gene>
    <name evidence="2" type="ORF">PVAG01_09680</name>
</gene>
<evidence type="ECO:0000313" key="2">
    <source>
        <dbReference type="EMBL" id="KAL3419458.1"/>
    </source>
</evidence>
<name>A0ABR4P821_9HELO</name>